<keyword evidence="2" id="KW-1185">Reference proteome</keyword>
<gene>
    <name evidence="1" type="ORF">H8709_02240</name>
</gene>
<reference evidence="1" key="1">
    <citation type="submission" date="2020-08" db="EMBL/GenBank/DDBJ databases">
        <title>Genome public.</title>
        <authorList>
            <person name="Liu C."/>
            <person name="Sun Q."/>
        </authorList>
    </citation>
    <scope>NUCLEOTIDE SEQUENCE</scope>
    <source>
        <strain evidence="1">NSJ-54</strain>
    </source>
</reference>
<protein>
    <submittedName>
        <fullName evidence="1">YlbF family regulator</fullName>
    </submittedName>
</protein>
<dbReference type="SUPFAM" id="SSF158622">
    <property type="entry name" value="YheA/YmcA-like"/>
    <property type="match status" value="1"/>
</dbReference>
<comment type="caution">
    <text evidence="1">The sequence shown here is derived from an EMBL/GenBank/DDBJ whole genome shotgun (WGS) entry which is preliminary data.</text>
</comment>
<dbReference type="RefSeq" id="WP_262396738.1">
    <property type="nucleotide sequence ID" value="NZ_JACRTC010000001.1"/>
</dbReference>
<organism evidence="1 2">
    <name type="scientific">Zongyangia hominis</name>
    <dbReference type="NCBI Taxonomy" id="2763677"/>
    <lineage>
        <taxon>Bacteria</taxon>
        <taxon>Bacillati</taxon>
        <taxon>Bacillota</taxon>
        <taxon>Clostridia</taxon>
        <taxon>Eubacteriales</taxon>
        <taxon>Oscillospiraceae</taxon>
        <taxon>Zongyangia</taxon>
    </lineage>
</organism>
<dbReference type="Gene3D" id="1.20.1500.10">
    <property type="entry name" value="YheA/YmcA-like"/>
    <property type="match status" value="1"/>
</dbReference>
<name>A0A926IAW5_9FIRM</name>
<sequence length="132" mass="14871">MDIIKMAREMGKAIQQDENYLALMKAKDVIDNDEVLQKQISEFNLKKMDLNQELGKEDKDQDKLTSLDREIKELYQSIIGNEQMIAFNEAKQAIDTMMNQVSQILMLSVNGQDPDTELSSCSGSCSSCSGCH</sequence>
<dbReference type="AlphaFoldDB" id="A0A926IAW5"/>
<proteinExistence type="predicted"/>
<dbReference type="InterPro" id="IPR010368">
    <property type="entry name" value="Com_YlbF"/>
</dbReference>
<dbReference type="Pfam" id="PF06133">
    <property type="entry name" value="Com_YlbF"/>
    <property type="match status" value="1"/>
</dbReference>
<evidence type="ECO:0000313" key="1">
    <source>
        <dbReference type="EMBL" id="MBC8569643.1"/>
    </source>
</evidence>
<dbReference type="Proteomes" id="UP000660861">
    <property type="component" value="Unassembled WGS sequence"/>
</dbReference>
<dbReference type="InterPro" id="IPR023378">
    <property type="entry name" value="YheA/YmcA-like_dom_sf"/>
</dbReference>
<dbReference type="EMBL" id="JACRTC010000001">
    <property type="protein sequence ID" value="MBC8569643.1"/>
    <property type="molecule type" value="Genomic_DNA"/>
</dbReference>
<accession>A0A926IAW5</accession>
<evidence type="ECO:0000313" key="2">
    <source>
        <dbReference type="Proteomes" id="UP000660861"/>
    </source>
</evidence>